<dbReference type="EMBL" id="JBGFUD010006744">
    <property type="protein sequence ID" value="MFH4981185.1"/>
    <property type="molecule type" value="Genomic_DNA"/>
</dbReference>
<dbReference type="Proteomes" id="UP001608902">
    <property type="component" value="Unassembled WGS sequence"/>
</dbReference>
<dbReference type="InterPro" id="IPR057690">
    <property type="entry name" value="DUF7930"/>
</dbReference>
<sequence>MFISLSIQGDARITWVSKGIAHACLNDGEIIVCPILTWTGGTNDNVCAEGLDDVVHVGDMVFVEAVKVGESWRAVEWSAKRKTQSAIRTDSAKLMHNSFTQTVTTPYELLIRALPPHIKQEICLEIPHVAKYAGIV</sequence>
<accession>A0ABD6EMJ3</accession>
<evidence type="ECO:0000313" key="3">
    <source>
        <dbReference type="Proteomes" id="UP001608902"/>
    </source>
</evidence>
<gene>
    <name evidence="2" type="ORF">AB6A40_007894</name>
</gene>
<dbReference type="AlphaFoldDB" id="A0ABD6EMJ3"/>
<proteinExistence type="predicted"/>
<comment type="caution">
    <text evidence="2">The sequence shown here is derived from an EMBL/GenBank/DDBJ whole genome shotgun (WGS) entry which is preliminary data.</text>
</comment>
<name>A0ABD6EMJ3_9BILA</name>
<keyword evidence="3" id="KW-1185">Reference proteome</keyword>
<protein>
    <recommendedName>
        <fullName evidence="1">DUF7930 domain-containing protein</fullName>
    </recommendedName>
</protein>
<reference evidence="2 3" key="1">
    <citation type="submission" date="2024-08" db="EMBL/GenBank/DDBJ databases">
        <title>Gnathostoma spinigerum genome.</title>
        <authorList>
            <person name="Gonzalez-Bertolin B."/>
            <person name="Monzon S."/>
            <person name="Zaballos A."/>
            <person name="Jimenez P."/>
            <person name="Dekumyoy P."/>
            <person name="Varona S."/>
            <person name="Cuesta I."/>
            <person name="Sumanam S."/>
            <person name="Adisakwattana P."/>
            <person name="Gasser R.B."/>
            <person name="Hernandez-Gonzalez A."/>
            <person name="Young N.D."/>
            <person name="Perteguer M.J."/>
        </authorList>
    </citation>
    <scope>NUCLEOTIDE SEQUENCE [LARGE SCALE GENOMIC DNA]</scope>
    <source>
        <strain evidence="2">AL3</strain>
        <tissue evidence="2">Liver</tissue>
    </source>
</reference>
<feature type="domain" description="DUF7930" evidence="1">
    <location>
        <begin position="9"/>
        <end position="81"/>
    </location>
</feature>
<organism evidence="2 3">
    <name type="scientific">Gnathostoma spinigerum</name>
    <dbReference type="NCBI Taxonomy" id="75299"/>
    <lineage>
        <taxon>Eukaryota</taxon>
        <taxon>Metazoa</taxon>
        <taxon>Ecdysozoa</taxon>
        <taxon>Nematoda</taxon>
        <taxon>Chromadorea</taxon>
        <taxon>Rhabditida</taxon>
        <taxon>Spirurina</taxon>
        <taxon>Gnathostomatomorpha</taxon>
        <taxon>Gnathostomatoidea</taxon>
        <taxon>Gnathostomatidae</taxon>
        <taxon>Gnathostoma</taxon>
    </lineage>
</organism>
<dbReference type="Pfam" id="PF25558">
    <property type="entry name" value="DUF7930"/>
    <property type="match status" value="1"/>
</dbReference>
<evidence type="ECO:0000313" key="2">
    <source>
        <dbReference type="EMBL" id="MFH4981185.1"/>
    </source>
</evidence>
<evidence type="ECO:0000259" key="1">
    <source>
        <dbReference type="Pfam" id="PF25558"/>
    </source>
</evidence>